<dbReference type="InterPro" id="IPR053916">
    <property type="entry name" value="DUF6978"/>
</dbReference>
<protein>
    <recommendedName>
        <fullName evidence="3">Lj965 prophage protein</fullName>
    </recommendedName>
</protein>
<dbReference type="OrthoDB" id="1550866at2"/>
<proteinExistence type="predicted"/>
<dbReference type="AlphaFoldDB" id="A0A2K2H9F8"/>
<accession>A0A2K2H9F8</accession>
<dbReference type="RefSeq" id="WP_103115604.1">
    <property type="nucleotide sequence ID" value="NZ_PPFX01000021.1"/>
</dbReference>
<comment type="caution">
    <text evidence="1">The sequence shown here is derived from an EMBL/GenBank/DDBJ whole genome shotgun (WGS) entry which is preliminary data.</text>
</comment>
<gene>
    <name evidence="1" type="ORF">C2E25_10000</name>
</gene>
<sequence length="147" mass="16793">MSLSLTQQEADALLALDKHYHGSDRYSFPSLGGALRIPLHSEDNREEFSLDITRGRIELRKNTFQSRARKAVILARIDIGGPPHRNPDGEEIACPHLHLYREGWGDKWAMPLPDVFTNHADAWQTLEEFMAFCNVVTRPPILKELFT</sequence>
<reference evidence="1 2" key="1">
    <citation type="journal article" date="2018" name="Genome Announc.">
        <title>Genome Sequence of Geothermobacter sp. HR-1 Iron Reducer from the Loihi Seamount.</title>
        <authorList>
            <person name="Smith H."/>
            <person name="Abuyen K."/>
            <person name="Tremblay J."/>
            <person name="Savalia P."/>
            <person name="Perez-Rodriguez I."/>
            <person name="Emerson D."/>
            <person name="Tully B."/>
            <person name="Amend J."/>
        </authorList>
    </citation>
    <scope>NUCLEOTIDE SEQUENCE [LARGE SCALE GENOMIC DNA]</scope>
    <source>
        <strain evidence="1 2">HR-1</strain>
    </source>
</reference>
<evidence type="ECO:0008006" key="3">
    <source>
        <dbReference type="Google" id="ProtNLM"/>
    </source>
</evidence>
<dbReference type="Proteomes" id="UP000236340">
    <property type="component" value="Unassembled WGS sequence"/>
</dbReference>
<organism evidence="1 2">
    <name type="scientific">Geothermobacter hydrogeniphilus</name>
    <dbReference type="NCBI Taxonomy" id="1969733"/>
    <lineage>
        <taxon>Bacteria</taxon>
        <taxon>Pseudomonadati</taxon>
        <taxon>Thermodesulfobacteriota</taxon>
        <taxon>Desulfuromonadia</taxon>
        <taxon>Desulfuromonadales</taxon>
        <taxon>Geothermobacteraceae</taxon>
        <taxon>Geothermobacter</taxon>
    </lineage>
</organism>
<dbReference type="EMBL" id="PPFX01000021">
    <property type="protein sequence ID" value="PNU19873.1"/>
    <property type="molecule type" value="Genomic_DNA"/>
</dbReference>
<evidence type="ECO:0000313" key="1">
    <source>
        <dbReference type="EMBL" id="PNU19873.1"/>
    </source>
</evidence>
<dbReference type="Pfam" id="PF22398">
    <property type="entry name" value="DUF6978"/>
    <property type="match status" value="1"/>
</dbReference>
<name>A0A2K2H9F8_9BACT</name>
<evidence type="ECO:0000313" key="2">
    <source>
        <dbReference type="Proteomes" id="UP000236340"/>
    </source>
</evidence>